<dbReference type="Gene3D" id="3.40.50.720">
    <property type="entry name" value="NAD(P)-binding Rossmann-like Domain"/>
    <property type="match status" value="1"/>
</dbReference>
<dbReference type="SUPFAM" id="SSF51735">
    <property type="entry name" value="NAD(P)-binding Rossmann-fold domains"/>
    <property type="match status" value="1"/>
</dbReference>
<dbReference type="RefSeq" id="WP_079001536.1">
    <property type="nucleotide sequence ID" value="NZ_CBDRHE010000030.1"/>
</dbReference>
<dbReference type="Pfam" id="PF13561">
    <property type="entry name" value="adh_short_C2"/>
    <property type="match status" value="1"/>
</dbReference>
<dbReference type="PRINTS" id="PR00081">
    <property type="entry name" value="GDHRDH"/>
</dbReference>
<proteinExistence type="inferred from homology"/>
<feature type="region of interest" description="Disordered" evidence="3">
    <location>
        <begin position="1"/>
        <end position="35"/>
    </location>
</feature>
<dbReference type="SMART" id="SM00822">
    <property type="entry name" value="PKS_KR"/>
    <property type="match status" value="1"/>
</dbReference>
<keyword evidence="6" id="KW-1185">Reference proteome</keyword>
<dbReference type="AlphaFoldDB" id="A0A2Z4J192"/>
<dbReference type="InterPro" id="IPR057326">
    <property type="entry name" value="KR_dom"/>
</dbReference>
<evidence type="ECO:0000313" key="6">
    <source>
        <dbReference type="Proteomes" id="UP000249616"/>
    </source>
</evidence>
<dbReference type="PANTHER" id="PTHR48107:SF7">
    <property type="entry name" value="RE15974P"/>
    <property type="match status" value="1"/>
</dbReference>
<evidence type="ECO:0000256" key="3">
    <source>
        <dbReference type="SAM" id="MobiDB-lite"/>
    </source>
</evidence>
<evidence type="ECO:0000256" key="2">
    <source>
        <dbReference type="ARBA" id="ARBA00023002"/>
    </source>
</evidence>
<protein>
    <submittedName>
        <fullName evidence="5">SDR family NAD(P)-dependent oxidoreductase</fullName>
    </submittedName>
</protein>
<dbReference type="EMBL" id="CP030073">
    <property type="protein sequence ID" value="AWW38942.1"/>
    <property type="molecule type" value="Genomic_DNA"/>
</dbReference>
<evidence type="ECO:0000313" key="5">
    <source>
        <dbReference type="EMBL" id="AWW38942.1"/>
    </source>
</evidence>
<accession>A0A2Z4J192</accession>
<dbReference type="KEGG" id="scad:DN051_21710"/>
<feature type="domain" description="Ketoreductase" evidence="4">
    <location>
        <begin position="34"/>
        <end position="212"/>
    </location>
</feature>
<evidence type="ECO:0000259" key="4">
    <source>
        <dbReference type="SMART" id="SM00822"/>
    </source>
</evidence>
<dbReference type="FunFam" id="3.40.50.720:FF:000084">
    <property type="entry name" value="Short-chain dehydrogenase reductase"/>
    <property type="match status" value="1"/>
</dbReference>
<dbReference type="GO" id="GO:0016614">
    <property type="term" value="F:oxidoreductase activity, acting on CH-OH group of donors"/>
    <property type="evidence" value="ECO:0007669"/>
    <property type="project" value="UniProtKB-ARBA"/>
</dbReference>
<dbReference type="PANTHER" id="PTHR48107">
    <property type="entry name" value="NADPH-DEPENDENT ALDEHYDE REDUCTASE-LIKE PROTEIN, CHLOROPLASTIC-RELATED"/>
    <property type="match status" value="1"/>
</dbReference>
<dbReference type="InterPro" id="IPR036291">
    <property type="entry name" value="NAD(P)-bd_dom_sf"/>
</dbReference>
<name>A0A2Z4J192_9ACTN</name>
<evidence type="ECO:0000256" key="1">
    <source>
        <dbReference type="ARBA" id="ARBA00006484"/>
    </source>
</evidence>
<dbReference type="Proteomes" id="UP000249616">
    <property type="component" value="Chromosome"/>
</dbReference>
<keyword evidence="2" id="KW-0560">Oxidoreductase</keyword>
<comment type="similarity">
    <text evidence="1">Belongs to the short-chain dehydrogenases/reductases (SDR) family.</text>
</comment>
<dbReference type="InterPro" id="IPR002347">
    <property type="entry name" value="SDR_fam"/>
</dbReference>
<feature type="compositionally biased region" description="Low complexity" evidence="3">
    <location>
        <begin position="1"/>
        <end position="33"/>
    </location>
</feature>
<gene>
    <name evidence="5" type="ORF">DN051_21710</name>
</gene>
<dbReference type="PRINTS" id="PR00080">
    <property type="entry name" value="SDRFAMILY"/>
</dbReference>
<sequence>MSSQESAWSPSTSSSPASPASASSTAAQETAPTRVAVVTGGSRGIGRETVRRLAADGFAVVVGYAGNREAAEQAVEQVTAAGGRAVAVRADVADEEQASALFDVAQAEFGGVDVVVNAAGRMHLASVVDTDLAELDAMHRTNIRGGFVIAQQAARRIREGGAFIAFSTSVVGLAFPGYGAYTASKGAVEALTLILARELRGRNVTANAVAPGPTATELFLDGKDEETIARLASQPPLERLGTPQDIAEVVAFLASPAGHWVNGQVVRANGGII</sequence>
<reference evidence="5 6" key="1">
    <citation type="journal article" date="2019" name="Int. J. Syst. Evol. Microbiol.">
        <title>Streptomyces cadmiisoli sp. nov., a novel actinomycete isolated from cadmium-contaminated soil.</title>
        <authorList>
            <person name="Li K."/>
            <person name="Tang X."/>
            <person name="Zhao J."/>
            <person name="Guo Y."/>
            <person name="Tang Y."/>
            <person name="Gao J."/>
        </authorList>
    </citation>
    <scope>NUCLEOTIDE SEQUENCE [LARGE SCALE GENOMIC DNA]</scope>
    <source>
        <strain evidence="5 6">ZFG47</strain>
    </source>
</reference>
<organism evidence="5 6">
    <name type="scientific">Streptomyces cadmiisoli</name>
    <dbReference type="NCBI Taxonomy" id="2184053"/>
    <lineage>
        <taxon>Bacteria</taxon>
        <taxon>Bacillati</taxon>
        <taxon>Actinomycetota</taxon>
        <taxon>Actinomycetes</taxon>
        <taxon>Kitasatosporales</taxon>
        <taxon>Streptomycetaceae</taxon>
        <taxon>Streptomyces</taxon>
        <taxon>Streptomyces aurantiacus group</taxon>
    </lineage>
</organism>